<organism evidence="2 3">
    <name type="scientific">Paenibacillus roseus</name>
    <dbReference type="NCBI Taxonomy" id="2798579"/>
    <lineage>
        <taxon>Bacteria</taxon>
        <taxon>Bacillati</taxon>
        <taxon>Bacillota</taxon>
        <taxon>Bacilli</taxon>
        <taxon>Bacillales</taxon>
        <taxon>Paenibacillaceae</taxon>
        <taxon>Paenibacillus</taxon>
    </lineage>
</organism>
<keyword evidence="1" id="KW-1133">Transmembrane helix</keyword>
<reference evidence="2" key="1">
    <citation type="submission" date="2020-12" db="EMBL/GenBank/DDBJ databases">
        <authorList>
            <person name="Huq M.A."/>
        </authorList>
    </citation>
    <scope>NUCLEOTIDE SEQUENCE</scope>
    <source>
        <strain evidence="2">MAHUQ-46</strain>
    </source>
</reference>
<feature type="transmembrane region" description="Helical" evidence="1">
    <location>
        <begin position="305"/>
        <end position="330"/>
    </location>
</feature>
<proteinExistence type="predicted"/>
<dbReference type="RefSeq" id="WP_199019495.1">
    <property type="nucleotide sequence ID" value="NZ_JAELUP010000061.1"/>
</dbReference>
<evidence type="ECO:0000313" key="2">
    <source>
        <dbReference type="EMBL" id="MBJ6361951.1"/>
    </source>
</evidence>
<feature type="transmembrane region" description="Helical" evidence="1">
    <location>
        <begin position="382"/>
        <end position="402"/>
    </location>
</feature>
<name>A0A934IZ81_9BACL</name>
<keyword evidence="1" id="KW-0472">Membrane</keyword>
<dbReference type="EMBL" id="JAELUP010000061">
    <property type="protein sequence ID" value="MBJ6361951.1"/>
    <property type="molecule type" value="Genomic_DNA"/>
</dbReference>
<evidence type="ECO:0000313" key="3">
    <source>
        <dbReference type="Proteomes" id="UP000640274"/>
    </source>
</evidence>
<evidence type="ECO:0000256" key="1">
    <source>
        <dbReference type="SAM" id="Phobius"/>
    </source>
</evidence>
<comment type="caution">
    <text evidence="2">The sequence shown here is derived from an EMBL/GenBank/DDBJ whole genome shotgun (WGS) entry which is preliminary data.</text>
</comment>
<feature type="transmembrane region" description="Helical" evidence="1">
    <location>
        <begin position="358"/>
        <end position="376"/>
    </location>
</feature>
<gene>
    <name evidence="2" type="ORF">JFN88_11815</name>
</gene>
<keyword evidence="3" id="KW-1185">Reference proteome</keyword>
<dbReference type="AlphaFoldDB" id="A0A934IZ81"/>
<protein>
    <recommendedName>
        <fullName evidence="4">MacB-like periplasmic core domain-containing protein</fullName>
    </recommendedName>
</protein>
<keyword evidence="1" id="KW-0812">Transmembrane</keyword>
<dbReference type="Proteomes" id="UP000640274">
    <property type="component" value="Unassembled WGS sequence"/>
</dbReference>
<evidence type="ECO:0008006" key="4">
    <source>
        <dbReference type="Google" id="ProtNLM"/>
    </source>
</evidence>
<feature type="transmembrane region" description="Helical" evidence="1">
    <location>
        <begin position="12"/>
        <end position="34"/>
    </location>
</feature>
<sequence>MKVRKLLFKQTPYLNVLSGVAAILFCSLILVLILNLQKSNIETTAAHQFNGKNVYQISDNLYNEQEKLFFSNPNSFSILYQFGQKLRQSNKFDYYNAVWQPIELADFKIDQQFGPYYEPGRGLQIREFEGKSYATVASFQINAKVFEYNNIGLQEGSFFSSNSYFFEEDKDIPILLGAAYKGIYQVGDRLELLHYSRHFNGVVTGILKPQQRIFTMNDPEAVIDRSVILPVRYFKEPPKNTEGIFAKASLYSHMNGTIITNLSPMELRAALEPINVESNFEAYSIIGAESLSILALSKMTDTNRLLLFIVSITTGFMLAGLYLWTLSLLIKRNIPVYMVMLISGATMDSIQMLSSRRLMLTIGITSLFPTTLLIIIVENPFYFLVVYYMVIVIVVLLLVGMVKLMSKKLFRRLDLVQQLKG</sequence>
<accession>A0A934IZ81</accession>